<dbReference type="STRING" id="1236989.JCM15548_12563"/>
<evidence type="ECO:0000313" key="2">
    <source>
        <dbReference type="EMBL" id="GAO30301.1"/>
    </source>
</evidence>
<dbReference type="Pfam" id="PF10056">
    <property type="entry name" value="DUF2293"/>
    <property type="match status" value="1"/>
</dbReference>
<reference evidence="2 3" key="1">
    <citation type="journal article" date="2015" name="Microbes Environ.">
        <title>Distribution and evolution of nitrogen fixation genes in the phylum bacteroidetes.</title>
        <authorList>
            <person name="Inoue J."/>
            <person name="Oshima K."/>
            <person name="Suda W."/>
            <person name="Sakamoto M."/>
            <person name="Iino T."/>
            <person name="Noda S."/>
            <person name="Hongoh Y."/>
            <person name="Hattori M."/>
            <person name="Ohkuma M."/>
        </authorList>
    </citation>
    <scope>NUCLEOTIDE SEQUENCE [LARGE SCALE GENOMIC DNA]</scope>
    <source>
        <strain evidence="2">JCM 15548</strain>
    </source>
</reference>
<evidence type="ECO:0000313" key="3">
    <source>
        <dbReference type="Proteomes" id="UP000032900"/>
    </source>
</evidence>
<dbReference type="InterPro" id="IPR018744">
    <property type="entry name" value="DUF2293"/>
</dbReference>
<gene>
    <name evidence="2" type="ORF">JCM15548_12563</name>
</gene>
<sequence length="223" mass="25143">MDICIVTPGPNGTLINQYGEKTSPPANWAFQPAGDAGITRKITAKGQYWRVQIKKGRRTISKGVWAPSQTIRQAQQEVAAVRETEAYKKKQLSAFARRDQKQSAYASEFFQTIQQFLNFHETHKEIEKRIAHAVTAHAIPIGSGTVARTSMIPIEERASRAVIAWMRHNTTAYDQLSIKRIKGERRRVRRLLAEHSVALLRKYRQGIAVDANCPLQKAIGRPA</sequence>
<protein>
    <recommendedName>
        <fullName evidence="1">DUF2293 domain-containing protein</fullName>
    </recommendedName>
</protein>
<dbReference type="RefSeq" id="WP_062125168.1">
    <property type="nucleotide sequence ID" value="NZ_BAZW01000021.1"/>
</dbReference>
<dbReference type="AlphaFoldDB" id="A0A0E9LYT3"/>
<keyword evidence="3" id="KW-1185">Reference proteome</keyword>
<comment type="caution">
    <text evidence="2">The sequence shown here is derived from an EMBL/GenBank/DDBJ whole genome shotgun (WGS) entry which is preliminary data.</text>
</comment>
<dbReference type="EMBL" id="BAZW01000021">
    <property type="protein sequence ID" value="GAO30301.1"/>
    <property type="molecule type" value="Genomic_DNA"/>
</dbReference>
<organism evidence="2 3">
    <name type="scientific">Geofilum rubicundum JCM 15548</name>
    <dbReference type="NCBI Taxonomy" id="1236989"/>
    <lineage>
        <taxon>Bacteria</taxon>
        <taxon>Pseudomonadati</taxon>
        <taxon>Bacteroidota</taxon>
        <taxon>Bacteroidia</taxon>
        <taxon>Marinilabiliales</taxon>
        <taxon>Marinilabiliaceae</taxon>
        <taxon>Geofilum</taxon>
    </lineage>
</organism>
<evidence type="ECO:0000259" key="1">
    <source>
        <dbReference type="Pfam" id="PF10056"/>
    </source>
</evidence>
<dbReference type="Proteomes" id="UP000032900">
    <property type="component" value="Unassembled WGS sequence"/>
</dbReference>
<feature type="domain" description="DUF2293" evidence="1">
    <location>
        <begin position="119"/>
        <end position="204"/>
    </location>
</feature>
<accession>A0A0E9LYT3</accession>
<name>A0A0E9LYT3_9BACT</name>
<proteinExistence type="predicted"/>